<evidence type="ECO:0000259" key="10">
    <source>
        <dbReference type="Pfam" id="PF00060"/>
    </source>
</evidence>
<proteinExistence type="inferred from homology"/>
<dbReference type="InterPro" id="IPR001320">
    <property type="entry name" value="Iontro_rcpt_C"/>
</dbReference>
<organism evidence="11">
    <name type="scientific">Culicoides sonorensis</name>
    <name type="common">Biting midge</name>
    <dbReference type="NCBI Taxonomy" id="179676"/>
    <lineage>
        <taxon>Eukaryota</taxon>
        <taxon>Metazoa</taxon>
        <taxon>Ecdysozoa</taxon>
        <taxon>Arthropoda</taxon>
        <taxon>Hexapoda</taxon>
        <taxon>Insecta</taxon>
        <taxon>Pterygota</taxon>
        <taxon>Neoptera</taxon>
        <taxon>Endopterygota</taxon>
        <taxon>Diptera</taxon>
        <taxon>Nematocera</taxon>
        <taxon>Chironomoidea</taxon>
        <taxon>Ceratopogonidae</taxon>
        <taxon>Ceratopogoninae</taxon>
        <taxon>Culicoides</taxon>
        <taxon>Monoculicoides</taxon>
    </lineage>
</organism>
<keyword evidence="6 9" id="KW-0472">Membrane</keyword>
<feature type="transmembrane region" description="Helical" evidence="9">
    <location>
        <begin position="544"/>
        <end position="565"/>
    </location>
</feature>
<dbReference type="GO" id="GO:0005886">
    <property type="term" value="C:plasma membrane"/>
    <property type="evidence" value="ECO:0007669"/>
    <property type="project" value="UniProtKB-SubCell"/>
</dbReference>
<reference evidence="11" key="1">
    <citation type="submission" date="2018-07" db="EMBL/GenBank/DDBJ databases">
        <authorList>
            <person name="Quirk P.G."/>
            <person name="Krulwich T.A."/>
        </authorList>
    </citation>
    <scope>NUCLEOTIDE SEQUENCE</scope>
</reference>
<evidence type="ECO:0000256" key="9">
    <source>
        <dbReference type="SAM" id="Phobius"/>
    </source>
</evidence>
<dbReference type="GO" id="GO:0015276">
    <property type="term" value="F:ligand-gated monoatomic ion channel activity"/>
    <property type="evidence" value="ECO:0007669"/>
    <property type="project" value="InterPro"/>
</dbReference>
<gene>
    <name evidence="11" type="primary">CSON010891</name>
</gene>
<name>A0A336M5B3_CULSO</name>
<sequence>MRKISILHCDDDIFRAARDLSIELTSISLWNVDESENAISLMLNEDNLMLFLDMECNKTVEILNFASDMWLFNKKIKWILHGNDFNVTMSQLKELNINIDARILLVTPDSSGLNVNHFRAPALPRNGLFFIENVGNLTSSGKFKYENPFVVFDSNLHGTILRVAICVPKIPRGTTFIEYATQLIIDNHFSISRSAYQLVKIYSEIFNFQIHLIRVSEYGMLRPNSAQWNGLVGMIQNRFVDFGAQSFILAKTRVPVMDSGFSVIKYRQFFVFCHPEHTTMQKSAFLMPLSSEVWLSILLIAISTVIVLVILQIFEKQLSLKENQIFIFINVVGILAQQGLSFDAFKSIKSRIIIIFFLFMSLISFQFYSASIVGSLLTPAPRTITTIKSLYESNMKIIMDDHPSSKIIFKLVTDPDLVKLYETRIKGKEVFVPVREGIDQMKNERKALLTYVDENADLFKKSLTHAQLERLQTIPIFPQDHRALLVMPLVKGAPFNELIRQGNLRLTENGMKKFILDKFNAKLAEKSVKSFDPAVVDFARTAQIFYTLMIGIVLSFIVLVLEIILKRVRK</sequence>
<feature type="transmembrane region" description="Helical" evidence="9">
    <location>
        <begin position="293"/>
        <end position="313"/>
    </location>
</feature>
<dbReference type="GO" id="GO:0050906">
    <property type="term" value="P:detection of stimulus involved in sensory perception"/>
    <property type="evidence" value="ECO:0007669"/>
    <property type="project" value="UniProtKB-ARBA"/>
</dbReference>
<keyword evidence="5 9" id="KW-1133">Transmembrane helix</keyword>
<keyword evidence="3" id="KW-1003">Cell membrane</keyword>
<evidence type="ECO:0000313" key="11">
    <source>
        <dbReference type="EMBL" id="SSX24541.1"/>
    </source>
</evidence>
<evidence type="ECO:0000256" key="8">
    <source>
        <dbReference type="ARBA" id="ARBA00023180"/>
    </source>
</evidence>
<comment type="subcellular location">
    <subcellularLocation>
        <location evidence="1">Cell membrane</location>
        <topology evidence="1">Multi-pass membrane protein</topology>
    </subcellularLocation>
</comment>
<keyword evidence="8" id="KW-0325">Glycoprotein</keyword>
<dbReference type="PANTHER" id="PTHR42643:SF30">
    <property type="entry name" value="IONOTROPIC RECEPTOR 40A-RELATED"/>
    <property type="match status" value="1"/>
</dbReference>
<dbReference type="EMBL" id="UFQT01000452">
    <property type="protein sequence ID" value="SSX24541.1"/>
    <property type="molecule type" value="Genomic_DNA"/>
</dbReference>
<dbReference type="Gene3D" id="1.10.287.70">
    <property type="match status" value="1"/>
</dbReference>
<dbReference type="AlphaFoldDB" id="A0A336M5B3"/>
<feature type="domain" description="Ionotropic glutamate receptor C-terminal" evidence="10">
    <location>
        <begin position="290"/>
        <end position="552"/>
    </location>
</feature>
<comment type="similarity">
    <text evidence="2">Belongs to the glutamate-gated ion channel (TC 1.A.10.1) family.</text>
</comment>
<evidence type="ECO:0000256" key="7">
    <source>
        <dbReference type="ARBA" id="ARBA00023170"/>
    </source>
</evidence>
<dbReference type="PANTHER" id="PTHR42643">
    <property type="entry name" value="IONOTROPIC RECEPTOR 20A-RELATED"/>
    <property type="match status" value="1"/>
</dbReference>
<evidence type="ECO:0000256" key="6">
    <source>
        <dbReference type="ARBA" id="ARBA00023136"/>
    </source>
</evidence>
<protein>
    <submittedName>
        <fullName evidence="11">CSON010891 protein</fullName>
    </submittedName>
</protein>
<keyword evidence="4 9" id="KW-0812">Transmembrane</keyword>
<dbReference type="Gene3D" id="3.40.190.10">
    <property type="entry name" value="Periplasmic binding protein-like II"/>
    <property type="match status" value="1"/>
</dbReference>
<dbReference type="OMA" id="CHQPERR"/>
<accession>A0A336M5B3</accession>
<evidence type="ECO:0000256" key="1">
    <source>
        <dbReference type="ARBA" id="ARBA00004651"/>
    </source>
</evidence>
<evidence type="ECO:0000256" key="2">
    <source>
        <dbReference type="ARBA" id="ARBA00008685"/>
    </source>
</evidence>
<dbReference type="Pfam" id="PF00060">
    <property type="entry name" value="Lig_chan"/>
    <property type="match status" value="1"/>
</dbReference>
<evidence type="ECO:0000256" key="5">
    <source>
        <dbReference type="ARBA" id="ARBA00022989"/>
    </source>
</evidence>
<keyword evidence="7" id="KW-0675">Receptor</keyword>
<dbReference type="VEuPathDB" id="VectorBase:CSON010891"/>
<evidence type="ECO:0000256" key="4">
    <source>
        <dbReference type="ARBA" id="ARBA00022692"/>
    </source>
</evidence>
<dbReference type="SUPFAM" id="SSF53850">
    <property type="entry name" value="Periplasmic binding protein-like II"/>
    <property type="match status" value="1"/>
</dbReference>
<evidence type="ECO:0000256" key="3">
    <source>
        <dbReference type="ARBA" id="ARBA00022475"/>
    </source>
</evidence>
<dbReference type="InterPro" id="IPR052192">
    <property type="entry name" value="Insect_Ionotropic_Sensory_Rcpt"/>
</dbReference>
<feature type="transmembrane region" description="Helical" evidence="9">
    <location>
        <begin position="352"/>
        <end position="377"/>
    </location>
</feature>